<gene>
    <name evidence="1" type="ORF">EB1_19810</name>
</gene>
<reference evidence="1 2" key="1">
    <citation type="submission" date="2019-07" db="EMBL/GenBank/DDBJ databases">
        <title>Whole genome shotgun sequence of Empedobacter brevis NBRC 14943.</title>
        <authorList>
            <person name="Hosoyama A."/>
            <person name="Uohara A."/>
            <person name="Ohji S."/>
            <person name="Ichikawa N."/>
        </authorList>
    </citation>
    <scope>NUCLEOTIDE SEQUENCE [LARGE SCALE GENOMIC DNA]</scope>
    <source>
        <strain evidence="1 2">NBRC 14943</strain>
    </source>
</reference>
<keyword evidence="2" id="KW-1185">Reference proteome</keyword>
<dbReference type="AlphaFoldDB" id="A0A511NIZ4"/>
<dbReference type="STRING" id="1218108.GCA_000382425_02155"/>
<dbReference type="Proteomes" id="UP000321245">
    <property type="component" value="Unassembled WGS sequence"/>
</dbReference>
<accession>A0A511NIZ4</accession>
<dbReference type="OrthoDB" id="1416192at2"/>
<dbReference type="EMBL" id="BJXC01000013">
    <property type="protein sequence ID" value="GEM52191.1"/>
    <property type="molecule type" value="Genomic_DNA"/>
</dbReference>
<sequence length="347" mass="39976">MKLEFSNKNIPEILGEFKDKNTFEWQDHIFELMERMDQKEEIVNFHYLREDNIYVSNFSHQFVNASFQSLNKFLGLKRGDSALLNSSVLENEGEISLVQAIEGGLDLYCHEDADKVKIPLTGDGQDEIGYALNYAYLTKDQLENSFSDLARIEKVAIESDTLSSGLIQKLKEQTKTNFYQVFTANGFPVAVKKIDENEYTVLDKVEISEDEKGNLVLNSPYETETLNLYRQAVISDDQRKFRWISGNECKLNGRQVVNLELIEEKLKPYIEYNFIVIAFPKKGSNEDVISLVIESRFAEHVDIPKRELQPDEIPQQTFFIGDFPKSNDKAAIRAELIRLLNETNENT</sequence>
<evidence type="ECO:0000313" key="1">
    <source>
        <dbReference type="EMBL" id="GEM52191.1"/>
    </source>
</evidence>
<dbReference type="InterPro" id="IPR042099">
    <property type="entry name" value="ANL_N_sf"/>
</dbReference>
<dbReference type="GeneID" id="84650307"/>
<comment type="caution">
    <text evidence="1">The sequence shown here is derived from an EMBL/GenBank/DDBJ whole genome shotgun (WGS) entry which is preliminary data.</text>
</comment>
<evidence type="ECO:0000313" key="2">
    <source>
        <dbReference type="Proteomes" id="UP000321245"/>
    </source>
</evidence>
<name>A0A511NIZ4_9FLAO</name>
<proteinExistence type="predicted"/>
<dbReference type="Gene3D" id="3.40.50.12780">
    <property type="entry name" value="N-terminal domain of ligase-like"/>
    <property type="match status" value="1"/>
</dbReference>
<organism evidence="1 2">
    <name type="scientific">Empedobacter brevis NBRC 14943 = ATCC 43319</name>
    <dbReference type="NCBI Taxonomy" id="1218108"/>
    <lineage>
        <taxon>Bacteria</taxon>
        <taxon>Pseudomonadati</taxon>
        <taxon>Bacteroidota</taxon>
        <taxon>Flavobacteriia</taxon>
        <taxon>Flavobacteriales</taxon>
        <taxon>Weeksellaceae</taxon>
        <taxon>Empedobacter</taxon>
    </lineage>
</organism>
<protein>
    <submittedName>
        <fullName evidence="1">Uncharacterized protein</fullName>
    </submittedName>
</protein>
<dbReference type="RefSeq" id="WP_019975642.1">
    <property type="nucleotide sequence ID" value="NZ_BJXC01000013.1"/>
</dbReference>